<accession>A0A1W2A0P7</accession>
<dbReference type="EMBL" id="FWYB01000001">
    <property type="protein sequence ID" value="SMC53981.1"/>
    <property type="molecule type" value="Genomic_DNA"/>
</dbReference>
<dbReference type="OrthoDB" id="9797755at2"/>
<feature type="region of interest" description="Disordered" evidence="1">
    <location>
        <begin position="105"/>
        <end position="146"/>
    </location>
</feature>
<evidence type="ECO:0000313" key="2">
    <source>
        <dbReference type="EMBL" id="SMC53981.1"/>
    </source>
</evidence>
<dbReference type="AlphaFoldDB" id="A0A1W2A0P7"/>
<dbReference type="Proteomes" id="UP000192678">
    <property type="component" value="Unassembled WGS sequence"/>
</dbReference>
<reference evidence="2 3" key="1">
    <citation type="submission" date="2017-04" db="EMBL/GenBank/DDBJ databases">
        <authorList>
            <person name="Afonso C.L."/>
            <person name="Miller P.J."/>
            <person name="Scott M.A."/>
            <person name="Spackman E."/>
            <person name="Goraichik I."/>
            <person name="Dimitrov K.M."/>
            <person name="Suarez D.L."/>
            <person name="Swayne D.E."/>
        </authorList>
    </citation>
    <scope>NUCLEOTIDE SEQUENCE [LARGE SCALE GENOMIC DNA]</scope>
    <source>
        <strain evidence="2 3">DSM 19625</strain>
    </source>
</reference>
<gene>
    <name evidence="2" type="ORF">SAMN04488101_101204</name>
</gene>
<sequence length="491" mass="56014">MNVTIILEFAEEVRTRSVIVINGEKLDLNRSKYDGNFRLIYELKNYKHRYIEFMLYSPTDFTTRNIQITVIINGRRFGSMVEKLTRTPTVQKIKLSGSDEWERKYSEHSESESQLPKYRKVKKGSNWRTQQGTNESNVSTEPSEYSYFEKQKPREDLLSKKSDEVKNTEVEVFYATNRKKKITKKNRITYTNSRGDLSIGKCLVSVPGDRSKGEFPLPAWYLFGSSTDENNYIILKEVSELGPKEFFNQIGEKVNFSPEKDAFLFVHGYNVSFTESVSRAAQIAVDIGFNGAPLVYSWPSRKNMFWYTADEATASGYSTDDIIQLLIQIRKTGAERIHIIAHSMGNRLITDALRSLVDQGFNKDFLFNQIILAAPDIDAEVFVKQIAPKLVQSSERVTMYASGGDIALWFSAGIHGKILRAGKVTQEIAIADGIDTVDASKETTDLLGHGYFAHNSALIDDIFQLTRHGLSPADRNLRKKESGEHTYWEFW</sequence>
<name>A0A1W2A0P7_9SPHI</name>
<dbReference type="Gene3D" id="3.40.50.1820">
    <property type="entry name" value="alpha/beta hydrolase"/>
    <property type="match status" value="1"/>
</dbReference>
<dbReference type="PANTHER" id="PTHR36513:SF1">
    <property type="entry name" value="TRANSMEMBRANE PROTEIN"/>
    <property type="match status" value="1"/>
</dbReference>
<organism evidence="2 3">
    <name type="scientific">Pedobacter nyackensis</name>
    <dbReference type="NCBI Taxonomy" id="475255"/>
    <lineage>
        <taxon>Bacteria</taxon>
        <taxon>Pseudomonadati</taxon>
        <taxon>Bacteroidota</taxon>
        <taxon>Sphingobacteriia</taxon>
        <taxon>Sphingobacteriales</taxon>
        <taxon>Sphingobacteriaceae</taxon>
        <taxon>Pedobacter</taxon>
    </lineage>
</organism>
<dbReference type="SUPFAM" id="SSF53474">
    <property type="entry name" value="alpha/beta-Hydrolases"/>
    <property type="match status" value="1"/>
</dbReference>
<evidence type="ECO:0000256" key="1">
    <source>
        <dbReference type="SAM" id="MobiDB-lite"/>
    </source>
</evidence>
<dbReference type="PANTHER" id="PTHR36513">
    <property type="entry name" value="ABC TRANSMEMBRANE TYPE-1 DOMAIN-CONTAINING PROTEIN"/>
    <property type="match status" value="1"/>
</dbReference>
<keyword evidence="3" id="KW-1185">Reference proteome</keyword>
<dbReference type="Pfam" id="PF05990">
    <property type="entry name" value="DUF900"/>
    <property type="match status" value="1"/>
</dbReference>
<dbReference type="InterPro" id="IPR010297">
    <property type="entry name" value="DUF900_hydrolase"/>
</dbReference>
<dbReference type="STRING" id="475255.SAMN04488101_101204"/>
<dbReference type="InterPro" id="IPR029058">
    <property type="entry name" value="AB_hydrolase_fold"/>
</dbReference>
<evidence type="ECO:0000313" key="3">
    <source>
        <dbReference type="Proteomes" id="UP000192678"/>
    </source>
</evidence>
<protein>
    <submittedName>
        <fullName evidence="2">Esterase/lipase superfamily enzyme</fullName>
    </submittedName>
</protein>
<feature type="compositionally biased region" description="Polar residues" evidence="1">
    <location>
        <begin position="126"/>
        <end position="143"/>
    </location>
</feature>
<proteinExistence type="predicted"/>
<dbReference type="RefSeq" id="WP_084286799.1">
    <property type="nucleotide sequence ID" value="NZ_FWYB01000001.1"/>
</dbReference>